<name>A0A0F9N9V1_9ZZZZ</name>
<proteinExistence type="predicted"/>
<accession>A0A0F9N9V1</accession>
<sequence length="833" mass="90886">MASVEVTSAAILTGTTVDRAVVRTSTGVVYVCVVDSGNVQMWKGNAQPPTSFTEQDAGNAPNDIDFIVPSIAIDSNDIISVIWWDRATGHGETGGPRYQRFNTVDAASNKDLWDSGGSELAFTKNATPTNFGTSIAIDANDVPHIVVVDEFSNMGAKDTVMYANKIGGSWNTAVEVEGATAAVVCNRCAITFAKDSGGTIVPQIVYVNVDDTDVGSAIGNVLNATSFTLFDVETTGSATDKASIACDSARDNTYIALRNSFSDLKIRKHINTNGWTTWETAIVVDSTDNWSNASLAIDGTNLYIFSEKISTNDIHLWLDEGSGFTDNGAFEADTDNDVHAKWSSYNNNEGDTQIDFVFERGSSVRWNEHILSAVTVVTKTHDTDSVLKALDNEITHTTDSVLKALDNEINHTTDSFLKAIRTETHDTDSVLKALDNEITHTTDSVLKKLDTEITHTTDSFLVNIVLVTHTTDSVLRAIDNEITHDTDSVLKAIDNELTHTTDSVLAFVVTVAHDTDSVLKALDQTLTHNTDSVLKALDNEITHTTDSVLKELDNEITHTTDSFLLAIRTLTHTTDSVLKKLDTEITHTTDSFLAAGVTVVTVIHTTDSVLKALDNEITHDTDSVLRQIDNEITHTTDSILGEREPGISVIHTTDSILKQLDNEIIHTTDSHLFAERTLTHTTDSLLVTKVEVTHTTDSVLKELDNEISHTTDSVLKSLDDEITHTTDSHLFAERTLTHTTDSHLLAIRTLTHDTDSVLKKLDNLVTHTTDSFLSAGVLVVTVTHTTDSLVVIGVIVSHTTDSILRQLDNEITHTTDSIVRFPPIKQIEVELCR</sequence>
<comment type="caution">
    <text evidence="1">The sequence shown here is derived from an EMBL/GenBank/DDBJ whole genome shotgun (WGS) entry which is preliminary data.</text>
</comment>
<dbReference type="AlphaFoldDB" id="A0A0F9N9V1"/>
<protein>
    <submittedName>
        <fullName evidence="1">Uncharacterized protein</fullName>
    </submittedName>
</protein>
<evidence type="ECO:0000313" key="1">
    <source>
        <dbReference type="EMBL" id="KKN08727.1"/>
    </source>
</evidence>
<organism evidence="1">
    <name type="scientific">marine sediment metagenome</name>
    <dbReference type="NCBI Taxonomy" id="412755"/>
    <lineage>
        <taxon>unclassified sequences</taxon>
        <taxon>metagenomes</taxon>
        <taxon>ecological metagenomes</taxon>
    </lineage>
</organism>
<reference evidence="1" key="1">
    <citation type="journal article" date="2015" name="Nature">
        <title>Complex archaea that bridge the gap between prokaryotes and eukaryotes.</title>
        <authorList>
            <person name="Spang A."/>
            <person name="Saw J.H."/>
            <person name="Jorgensen S.L."/>
            <person name="Zaremba-Niedzwiedzka K."/>
            <person name="Martijn J."/>
            <person name="Lind A.E."/>
            <person name="van Eijk R."/>
            <person name="Schleper C."/>
            <person name="Guy L."/>
            <person name="Ettema T.J."/>
        </authorList>
    </citation>
    <scope>NUCLEOTIDE SEQUENCE</scope>
</reference>
<gene>
    <name evidence="1" type="ORF">LCGC14_1053770</name>
</gene>
<dbReference type="EMBL" id="LAZR01004423">
    <property type="protein sequence ID" value="KKN08727.1"/>
    <property type="molecule type" value="Genomic_DNA"/>
</dbReference>